<dbReference type="Proteomes" id="UP000887580">
    <property type="component" value="Unplaced"/>
</dbReference>
<sequence>MSPSQKDSSRSKSGDSYQKHIVTVEQVCDWLDDGDVGHLEHLVLQGKSFLIEGKESLHPKTNAFLKVLPIYKHKIDALLEAIYLGDESTVTSLIDYKRLLYARHPFSLCSTIHLAVIHNHPNILRLLLSKPHSPINARDM</sequence>
<proteinExistence type="predicted"/>
<reference evidence="2" key="1">
    <citation type="submission" date="2022-11" db="UniProtKB">
        <authorList>
            <consortium name="WormBaseParasite"/>
        </authorList>
    </citation>
    <scope>IDENTIFICATION</scope>
</reference>
<name>A0AC35GQK3_9BILA</name>
<accession>A0AC35GQK3</accession>
<protein>
    <submittedName>
        <fullName evidence="2">Uncharacterized protein</fullName>
    </submittedName>
</protein>
<organism evidence="1 2">
    <name type="scientific">Panagrolaimus sp. PS1159</name>
    <dbReference type="NCBI Taxonomy" id="55785"/>
    <lineage>
        <taxon>Eukaryota</taxon>
        <taxon>Metazoa</taxon>
        <taxon>Ecdysozoa</taxon>
        <taxon>Nematoda</taxon>
        <taxon>Chromadorea</taxon>
        <taxon>Rhabditida</taxon>
        <taxon>Tylenchina</taxon>
        <taxon>Panagrolaimomorpha</taxon>
        <taxon>Panagrolaimoidea</taxon>
        <taxon>Panagrolaimidae</taxon>
        <taxon>Panagrolaimus</taxon>
    </lineage>
</organism>
<evidence type="ECO:0000313" key="2">
    <source>
        <dbReference type="WBParaSite" id="PS1159_v2.g7520.t1"/>
    </source>
</evidence>
<evidence type="ECO:0000313" key="1">
    <source>
        <dbReference type="Proteomes" id="UP000887580"/>
    </source>
</evidence>
<dbReference type="WBParaSite" id="PS1159_v2.g7520.t1">
    <property type="protein sequence ID" value="PS1159_v2.g7520.t1"/>
    <property type="gene ID" value="PS1159_v2.g7520"/>
</dbReference>